<name>A0A8X6XNJ6_9ARAC</name>
<dbReference type="Proteomes" id="UP000886998">
    <property type="component" value="Unassembled WGS sequence"/>
</dbReference>
<protein>
    <submittedName>
        <fullName evidence="1">Uncharacterized protein</fullName>
    </submittedName>
</protein>
<dbReference type="AlphaFoldDB" id="A0A8X6XNJ6"/>
<accession>A0A8X6XNJ6</accession>
<dbReference type="EMBL" id="BMAV01011413">
    <property type="protein sequence ID" value="GFY57277.1"/>
    <property type="molecule type" value="Genomic_DNA"/>
</dbReference>
<proteinExistence type="predicted"/>
<organism evidence="1 2">
    <name type="scientific">Trichonephila inaurata madagascariensis</name>
    <dbReference type="NCBI Taxonomy" id="2747483"/>
    <lineage>
        <taxon>Eukaryota</taxon>
        <taxon>Metazoa</taxon>
        <taxon>Ecdysozoa</taxon>
        <taxon>Arthropoda</taxon>
        <taxon>Chelicerata</taxon>
        <taxon>Arachnida</taxon>
        <taxon>Araneae</taxon>
        <taxon>Araneomorphae</taxon>
        <taxon>Entelegynae</taxon>
        <taxon>Araneoidea</taxon>
        <taxon>Nephilidae</taxon>
        <taxon>Trichonephila</taxon>
        <taxon>Trichonephila inaurata</taxon>
    </lineage>
</organism>
<evidence type="ECO:0000313" key="2">
    <source>
        <dbReference type="Proteomes" id="UP000886998"/>
    </source>
</evidence>
<reference evidence="1" key="1">
    <citation type="submission" date="2020-08" db="EMBL/GenBank/DDBJ databases">
        <title>Multicomponent nature underlies the extraordinary mechanical properties of spider dragline silk.</title>
        <authorList>
            <person name="Kono N."/>
            <person name="Nakamura H."/>
            <person name="Mori M."/>
            <person name="Yoshida Y."/>
            <person name="Ohtoshi R."/>
            <person name="Malay A.D."/>
            <person name="Moran D.A.P."/>
            <person name="Tomita M."/>
            <person name="Numata K."/>
            <person name="Arakawa K."/>
        </authorList>
    </citation>
    <scope>NUCLEOTIDE SEQUENCE</scope>
</reference>
<gene>
    <name evidence="1" type="ORF">TNIN_147941</name>
</gene>
<comment type="caution">
    <text evidence="1">The sequence shown here is derived from an EMBL/GenBank/DDBJ whole genome shotgun (WGS) entry which is preliminary data.</text>
</comment>
<sequence>MKNIKEIDFDQVSSSLEHAVELTGLQQAGSIPECSRTRRTRSCGFRAGLSCPICHQRLRWLFWNHFGALSALYETLYSLHTLDEVVVERWFQLCNDGFRGYLCNTSLCFFSRVWLKIDTQDPNIYSWRYPDKTLIQFEKRREELKSQCAKLGICCEKFFNNPSKDSFRVFSESISEKSLQKKIRKKVKRAGRRVVVEKQKFIEWIQKSQRASEEREQMHKESIRKLLKKLERKNILRRKWNFEM</sequence>
<evidence type="ECO:0000313" key="1">
    <source>
        <dbReference type="EMBL" id="GFY57277.1"/>
    </source>
</evidence>
<keyword evidence="2" id="KW-1185">Reference proteome</keyword>
<dbReference type="OrthoDB" id="10556561at2759"/>